<evidence type="ECO:0000256" key="2">
    <source>
        <dbReference type="ARBA" id="ARBA00022679"/>
    </source>
</evidence>
<keyword evidence="1 10" id="KW-0723">Serine/threonine-protein kinase</keyword>
<proteinExistence type="inferred from homology"/>
<dbReference type="RefSeq" id="XP_068365702.1">
    <property type="nucleotide sequence ID" value="XM_068491381.1"/>
</dbReference>
<dbReference type="VEuPathDB" id="TrichDB:TRFO_03567"/>
<dbReference type="PROSITE" id="PS00107">
    <property type="entry name" value="PROTEIN_KINASE_ATP"/>
    <property type="match status" value="1"/>
</dbReference>
<dbReference type="OrthoDB" id="40902at2759"/>
<sequence>MSQKNKIPKSLRQYVFSDALGSGSFSTVCKVLNIKNQQTYACKVFPRSNLTDPGDQNRFQREINAMAFIRHENIIALHDFFWDENNFYLIMDLCAGGELYEYMVEHGKFDEPTAALIFRQFASAVAYCHSFGVCHRDLKPENILFDTFPRVKVSDFGLCGYLTNEIMMQTFCGSPCYCSPECLCRVKYDGRLADVWSLGVILFSMVTGENPWNINNTSIMLHQILKGAYKMPPNVSQSFQNLIENMLKVNPRERYTMEQVLRHPWIKLGDQSEYAGQEHPPTNNNDDNILQPIPLSIISQLSEKQSQLSDQGIFSPFEDETNGRNEIPSLSLPKLCLQNGVLGQVVTEKVEQPMLKYNSSVTSSKGNLFASRQRSNAVLNAKHNAARLLMPSSMSMQKKAMRPNRGIIQTFL</sequence>
<name>A0A1J4KSC5_9EUKA</name>
<comment type="similarity">
    <text evidence="10">Belongs to the protein kinase superfamily.</text>
</comment>
<reference evidence="12" key="1">
    <citation type="submission" date="2016-10" db="EMBL/GenBank/DDBJ databases">
        <authorList>
            <person name="Benchimol M."/>
            <person name="Almeida L.G."/>
            <person name="Vasconcelos A.T."/>
            <person name="Perreira-Neves A."/>
            <person name="Rosa I.A."/>
            <person name="Tasca T."/>
            <person name="Bogo M.R."/>
            <person name="de Souza W."/>
        </authorList>
    </citation>
    <scope>NUCLEOTIDE SEQUENCE [LARGE SCALE GENOMIC DNA]</scope>
    <source>
        <strain evidence="12">K</strain>
    </source>
</reference>
<dbReference type="EMBL" id="MLAK01000560">
    <property type="protein sequence ID" value="OHT12566.1"/>
    <property type="molecule type" value="Genomic_DNA"/>
</dbReference>
<dbReference type="AlphaFoldDB" id="A0A1J4KSC5"/>
<dbReference type="SUPFAM" id="SSF56112">
    <property type="entry name" value="Protein kinase-like (PK-like)"/>
    <property type="match status" value="1"/>
</dbReference>
<feature type="binding site" evidence="7">
    <location>
        <position position="155"/>
    </location>
    <ligand>
        <name>ATP</name>
        <dbReference type="ChEBI" id="CHEBI:30616"/>
    </ligand>
</feature>
<evidence type="ECO:0000256" key="7">
    <source>
        <dbReference type="PIRSR" id="PIRSR630616-2"/>
    </source>
</evidence>
<evidence type="ECO:0000256" key="5">
    <source>
        <dbReference type="ARBA" id="ARBA00022840"/>
    </source>
</evidence>
<keyword evidence="3 7" id="KW-0547">Nucleotide-binding</keyword>
<feature type="domain" description="Protein kinase" evidence="11">
    <location>
        <begin position="14"/>
        <end position="266"/>
    </location>
</feature>
<dbReference type="InterPro" id="IPR030616">
    <property type="entry name" value="Aur-like"/>
</dbReference>
<evidence type="ECO:0000256" key="8">
    <source>
        <dbReference type="PIRSR" id="PIRSR630616-3"/>
    </source>
</evidence>
<feature type="cross-link" description="Glycyl lysine isopeptide (Lys-Gly) (interchain with G-Cter in SUMO2)" evidence="8">
    <location>
        <position position="139"/>
    </location>
</feature>
<dbReference type="PROSITE" id="PS50011">
    <property type="entry name" value="PROTEIN_KINASE_DOM"/>
    <property type="match status" value="1"/>
</dbReference>
<gene>
    <name evidence="12" type="ORF">TRFO_03567</name>
</gene>
<dbReference type="GeneID" id="94826085"/>
<evidence type="ECO:0000256" key="1">
    <source>
        <dbReference type="ARBA" id="ARBA00022527"/>
    </source>
</evidence>
<dbReference type="PANTHER" id="PTHR24350">
    <property type="entry name" value="SERINE/THREONINE-PROTEIN KINASE IAL-RELATED"/>
    <property type="match status" value="1"/>
</dbReference>
<evidence type="ECO:0000313" key="12">
    <source>
        <dbReference type="EMBL" id="OHT12566.1"/>
    </source>
</evidence>
<dbReference type="GO" id="GO:0005524">
    <property type="term" value="F:ATP binding"/>
    <property type="evidence" value="ECO:0007669"/>
    <property type="project" value="UniProtKB-UniRule"/>
</dbReference>
<accession>A0A1J4KSC5</accession>
<dbReference type="Pfam" id="PF00069">
    <property type="entry name" value="Pkinase"/>
    <property type="match status" value="1"/>
</dbReference>
<dbReference type="InterPro" id="IPR017441">
    <property type="entry name" value="Protein_kinase_ATP_BS"/>
</dbReference>
<dbReference type="FunFam" id="1.10.510.10:FF:001333">
    <property type="entry name" value="CAMK family protein kinase"/>
    <property type="match status" value="1"/>
</dbReference>
<dbReference type="SMART" id="SM00220">
    <property type="entry name" value="S_TKc"/>
    <property type="match status" value="1"/>
</dbReference>
<dbReference type="CDD" id="cd14003">
    <property type="entry name" value="STKc_AMPK-like"/>
    <property type="match status" value="1"/>
</dbReference>
<dbReference type="Gene3D" id="1.10.510.10">
    <property type="entry name" value="Transferase(Phosphotransferase) domain 1"/>
    <property type="match status" value="1"/>
</dbReference>
<dbReference type="FunFam" id="3.30.200.20:FF:000042">
    <property type="entry name" value="Aurora kinase A"/>
    <property type="match status" value="1"/>
</dbReference>
<dbReference type="InterPro" id="IPR011009">
    <property type="entry name" value="Kinase-like_dom_sf"/>
</dbReference>
<feature type="binding site" evidence="7 9">
    <location>
        <position position="43"/>
    </location>
    <ligand>
        <name>ATP</name>
        <dbReference type="ChEBI" id="CHEBI:30616"/>
    </ligand>
</feature>
<protein>
    <submittedName>
        <fullName evidence="12">AGC family protein kinase</fullName>
    </submittedName>
</protein>
<evidence type="ECO:0000256" key="3">
    <source>
        <dbReference type="ARBA" id="ARBA00022741"/>
    </source>
</evidence>
<keyword evidence="5 7" id="KW-0067">ATP-binding</keyword>
<keyword evidence="13" id="KW-1185">Reference proteome</keyword>
<comment type="caution">
    <text evidence="12">The sequence shown here is derived from an EMBL/GenBank/DDBJ whole genome shotgun (WGS) entry which is preliminary data.</text>
</comment>
<evidence type="ECO:0000313" key="13">
    <source>
        <dbReference type="Proteomes" id="UP000179807"/>
    </source>
</evidence>
<evidence type="ECO:0000256" key="9">
    <source>
        <dbReference type="PROSITE-ProRule" id="PRU10141"/>
    </source>
</evidence>
<evidence type="ECO:0000256" key="6">
    <source>
        <dbReference type="PIRSR" id="PIRSR630616-1"/>
    </source>
</evidence>
<evidence type="ECO:0000256" key="4">
    <source>
        <dbReference type="ARBA" id="ARBA00022777"/>
    </source>
</evidence>
<feature type="active site" description="Proton acceptor" evidence="6">
    <location>
        <position position="137"/>
    </location>
</feature>
<dbReference type="GO" id="GO:0004674">
    <property type="term" value="F:protein serine/threonine kinase activity"/>
    <property type="evidence" value="ECO:0007669"/>
    <property type="project" value="UniProtKB-KW"/>
</dbReference>
<keyword evidence="4 12" id="KW-0418">Kinase</keyword>
<dbReference type="InterPro" id="IPR000719">
    <property type="entry name" value="Prot_kinase_dom"/>
</dbReference>
<evidence type="ECO:0000256" key="10">
    <source>
        <dbReference type="RuleBase" id="RU000304"/>
    </source>
</evidence>
<dbReference type="Proteomes" id="UP000179807">
    <property type="component" value="Unassembled WGS sequence"/>
</dbReference>
<feature type="binding site" evidence="7">
    <location>
        <begin position="141"/>
        <end position="142"/>
    </location>
    <ligand>
        <name>ATP</name>
        <dbReference type="ChEBI" id="CHEBI:30616"/>
    </ligand>
</feature>
<dbReference type="PROSITE" id="PS00108">
    <property type="entry name" value="PROTEIN_KINASE_ST"/>
    <property type="match status" value="1"/>
</dbReference>
<keyword evidence="2" id="KW-0808">Transferase</keyword>
<evidence type="ECO:0000259" key="11">
    <source>
        <dbReference type="PROSITE" id="PS50011"/>
    </source>
</evidence>
<dbReference type="InterPro" id="IPR008271">
    <property type="entry name" value="Ser/Thr_kinase_AS"/>
</dbReference>
<organism evidence="12 13">
    <name type="scientific">Tritrichomonas foetus</name>
    <dbReference type="NCBI Taxonomy" id="1144522"/>
    <lineage>
        <taxon>Eukaryota</taxon>
        <taxon>Metamonada</taxon>
        <taxon>Parabasalia</taxon>
        <taxon>Tritrichomonadida</taxon>
        <taxon>Tritrichomonadidae</taxon>
        <taxon>Tritrichomonas</taxon>
    </lineage>
</organism>